<evidence type="ECO:0000259" key="2">
    <source>
        <dbReference type="Pfam" id="PF25603"/>
    </source>
</evidence>
<comment type="caution">
    <text evidence="3">The sequence shown here is derived from an EMBL/GenBank/DDBJ whole genome shotgun (WGS) entry which is preliminary data.</text>
</comment>
<name>A0AAD5ECN5_UMBRA</name>
<protein>
    <recommendedName>
        <fullName evidence="2">SPT23/MGA2-like DNA-binding domain-containing protein</fullName>
    </recommendedName>
</protein>
<evidence type="ECO:0000313" key="3">
    <source>
        <dbReference type="EMBL" id="KAI8581258.1"/>
    </source>
</evidence>
<evidence type="ECO:0000313" key="4">
    <source>
        <dbReference type="Proteomes" id="UP001206595"/>
    </source>
</evidence>
<feature type="compositionally biased region" description="Basic residues" evidence="1">
    <location>
        <begin position="13"/>
        <end position="24"/>
    </location>
</feature>
<dbReference type="GeneID" id="75913175"/>
<feature type="domain" description="SPT23/MGA2-like DNA-binding" evidence="2">
    <location>
        <begin position="14"/>
        <end position="96"/>
    </location>
</feature>
<dbReference type="AlphaFoldDB" id="A0AAD5ECN5"/>
<gene>
    <name evidence="3" type="ORF">K450DRAFT_233892</name>
</gene>
<dbReference type="RefSeq" id="XP_051446262.1">
    <property type="nucleotide sequence ID" value="XM_051587830.1"/>
</dbReference>
<keyword evidence="4" id="KW-1185">Reference proteome</keyword>
<dbReference type="InterPro" id="IPR057962">
    <property type="entry name" value="SPT23_MGA2_DBD"/>
</dbReference>
<feature type="region of interest" description="Disordered" evidence="1">
    <location>
        <begin position="1"/>
        <end position="50"/>
    </location>
</feature>
<organism evidence="3 4">
    <name type="scientific">Umbelopsis ramanniana AG</name>
    <dbReference type="NCBI Taxonomy" id="1314678"/>
    <lineage>
        <taxon>Eukaryota</taxon>
        <taxon>Fungi</taxon>
        <taxon>Fungi incertae sedis</taxon>
        <taxon>Mucoromycota</taxon>
        <taxon>Mucoromycotina</taxon>
        <taxon>Umbelopsidomycetes</taxon>
        <taxon>Umbelopsidales</taxon>
        <taxon>Umbelopsidaceae</taxon>
        <taxon>Umbelopsis</taxon>
    </lineage>
</organism>
<accession>A0AAD5ECN5</accession>
<reference evidence="3" key="1">
    <citation type="submission" date="2021-06" db="EMBL/GenBank/DDBJ databases">
        <authorList>
            <consortium name="DOE Joint Genome Institute"/>
            <person name="Mondo S.J."/>
            <person name="Amses K.R."/>
            <person name="Simmons D.R."/>
            <person name="Longcore J.E."/>
            <person name="Seto K."/>
            <person name="Alves G.H."/>
            <person name="Bonds A.E."/>
            <person name="Quandt C.A."/>
            <person name="Davis W.J."/>
            <person name="Chang Y."/>
            <person name="Letcher P.M."/>
            <person name="Powell M.J."/>
            <person name="Kuo A."/>
            <person name="Labutti K."/>
            <person name="Pangilinan J."/>
            <person name="Andreopoulos W."/>
            <person name="Tritt A."/>
            <person name="Riley R."/>
            <person name="Hundley H."/>
            <person name="Johnson J."/>
            <person name="Lipzen A."/>
            <person name="Barry K."/>
            <person name="Berbee M.L."/>
            <person name="Buchler N.E."/>
            <person name="Grigoriev I.V."/>
            <person name="Spatafora J.W."/>
            <person name="Stajich J.E."/>
            <person name="James T.Y."/>
        </authorList>
    </citation>
    <scope>NUCLEOTIDE SEQUENCE</scope>
    <source>
        <strain evidence="3">AG</strain>
    </source>
</reference>
<reference evidence="3" key="2">
    <citation type="journal article" date="2022" name="Proc. Natl. Acad. Sci. U.S.A.">
        <title>Diploid-dominant life cycles characterize the early evolution of Fungi.</title>
        <authorList>
            <person name="Amses K.R."/>
            <person name="Simmons D.R."/>
            <person name="Longcore J.E."/>
            <person name="Mondo S.J."/>
            <person name="Seto K."/>
            <person name="Jeronimo G.H."/>
            <person name="Bonds A.E."/>
            <person name="Quandt C.A."/>
            <person name="Davis W.J."/>
            <person name="Chang Y."/>
            <person name="Federici B.A."/>
            <person name="Kuo A."/>
            <person name="LaButti K."/>
            <person name="Pangilinan J."/>
            <person name="Andreopoulos W."/>
            <person name="Tritt A."/>
            <person name="Riley R."/>
            <person name="Hundley H."/>
            <person name="Johnson J."/>
            <person name="Lipzen A."/>
            <person name="Barry K."/>
            <person name="Lang B.F."/>
            <person name="Cuomo C.A."/>
            <person name="Buchler N.E."/>
            <person name="Grigoriev I.V."/>
            <person name="Spatafora J.W."/>
            <person name="Stajich J.E."/>
            <person name="James T.Y."/>
        </authorList>
    </citation>
    <scope>NUCLEOTIDE SEQUENCE</scope>
    <source>
        <strain evidence="3">AG</strain>
    </source>
</reference>
<dbReference type="Proteomes" id="UP001206595">
    <property type="component" value="Unassembled WGS sequence"/>
</dbReference>
<dbReference type="EMBL" id="MU620907">
    <property type="protein sequence ID" value="KAI8581258.1"/>
    <property type="molecule type" value="Genomic_DNA"/>
</dbReference>
<evidence type="ECO:0000256" key="1">
    <source>
        <dbReference type="SAM" id="MobiDB-lite"/>
    </source>
</evidence>
<proteinExistence type="predicted"/>
<dbReference type="Pfam" id="PF25603">
    <property type="entry name" value="SPT23_MGA2_DBD"/>
    <property type="match status" value="1"/>
</dbReference>
<sequence length="97" mass="11143">MKVSGHYLIYPIQRRRSQRKKENKQKRDVPDSLPPSPTSSSGKDAATVDDNNVSPLEKCRVLLFNCTEIMDFSSGDCILPTRITCYCRHHNEKVGFW</sequence>